<proteinExistence type="predicted"/>
<evidence type="ECO:0000313" key="1">
    <source>
        <dbReference type="EMBL" id="MCI28830.1"/>
    </source>
</evidence>
<dbReference type="Proteomes" id="UP000265520">
    <property type="component" value="Unassembled WGS sequence"/>
</dbReference>
<reference evidence="1 2" key="1">
    <citation type="journal article" date="2018" name="Front. Plant Sci.">
        <title>Red Clover (Trifolium pratense) and Zigzag Clover (T. medium) - A Picture of Genomic Similarities and Differences.</title>
        <authorList>
            <person name="Dluhosova J."/>
            <person name="Istvanek J."/>
            <person name="Nedelnik J."/>
            <person name="Repkova J."/>
        </authorList>
    </citation>
    <scope>NUCLEOTIDE SEQUENCE [LARGE SCALE GENOMIC DNA]</scope>
    <source>
        <strain evidence="2">cv. 10/8</strain>
        <tissue evidence="1">Leaf</tissue>
    </source>
</reference>
<organism evidence="1 2">
    <name type="scientific">Trifolium medium</name>
    <dbReference type="NCBI Taxonomy" id="97028"/>
    <lineage>
        <taxon>Eukaryota</taxon>
        <taxon>Viridiplantae</taxon>
        <taxon>Streptophyta</taxon>
        <taxon>Embryophyta</taxon>
        <taxon>Tracheophyta</taxon>
        <taxon>Spermatophyta</taxon>
        <taxon>Magnoliopsida</taxon>
        <taxon>eudicotyledons</taxon>
        <taxon>Gunneridae</taxon>
        <taxon>Pentapetalae</taxon>
        <taxon>rosids</taxon>
        <taxon>fabids</taxon>
        <taxon>Fabales</taxon>
        <taxon>Fabaceae</taxon>
        <taxon>Papilionoideae</taxon>
        <taxon>50 kb inversion clade</taxon>
        <taxon>NPAAA clade</taxon>
        <taxon>Hologalegina</taxon>
        <taxon>IRL clade</taxon>
        <taxon>Trifolieae</taxon>
        <taxon>Trifolium</taxon>
    </lineage>
</organism>
<name>A0A392QZ31_9FABA</name>
<comment type="caution">
    <text evidence="1">The sequence shown here is derived from an EMBL/GenBank/DDBJ whole genome shotgun (WGS) entry which is preliminary data.</text>
</comment>
<keyword evidence="2" id="KW-1185">Reference proteome</keyword>
<sequence>MTAPGVAPFKSPGEAKGGCVPVYTPTLKSV</sequence>
<feature type="non-terminal residue" evidence="1">
    <location>
        <position position="30"/>
    </location>
</feature>
<dbReference type="EMBL" id="LXQA010168340">
    <property type="protein sequence ID" value="MCI28830.1"/>
    <property type="molecule type" value="Genomic_DNA"/>
</dbReference>
<evidence type="ECO:0000313" key="2">
    <source>
        <dbReference type="Proteomes" id="UP000265520"/>
    </source>
</evidence>
<dbReference type="AlphaFoldDB" id="A0A392QZ31"/>
<accession>A0A392QZ31</accession>
<protein>
    <submittedName>
        <fullName evidence="1">Uncharacterized protein</fullName>
    </submittedName>
</protein>